<evidence type="ECO:0000256" key="4">
    <source>
        <dbReference type="ARBA" id="ARBA00022825"/>
    </source>
</evidence>
<gene>
    <name evidence="9" type="ORF">C8A03DRAFT_47179</name>
</gene>
<evidence type="ECO:0000256" key="7">
    <source>
        <dbReference type="SAM" id="MobiDB-lite"/>
    </source>
</evidence>
<dbReference type="GO" id="GO:0004252">
    <property type="term" value="F:serine-type endopeptidase activity"/>
    <property type="evidence" value="ECO:0007669"/>
    <property type="project" value="UniProtKB-UniRule"/>
</dbReference>
<dbReference type="Gene3D" id="3.40.50.200">
    <property type="entry name" value="Peptidase S8/S53 domain"/>
    <property type="match status" value="1"/>
</dbReference>
<proteinExistence type="inferred from homology"/>
<feature type="active site" description="Charge relay system" evidence="6">
    <location>
        <position position="899"/>
    </location>
</feature>
<organism evidence="9 10">
    <name type="scientific">Achaetomium macrosporum</name>
    <dbReference type="NCBI Taxonomy" id="79813"/>
    <lineage>
        <taxon>Eukaryota</taxon>
        <taxon>Fungi</taxon>
        <taxon>Dikarya</taxon>
        <taxon>Ascomycota</taxon>
        <taxon>Pezizomycotina</taxon>
        <taxon>Sordariomycetes</taxon>
        <taxon>Sordariomycetidae</taxon>
        <taxon>Sordariales</taxon>
        <taxon>Chaetomiaceae</taxon>
        <taxon>Achaetomium</taxon>
    </lineage>
</organism>
<dbReference type="InterPro" id="IPR002110">
    <property type="entry name" value="Ankyrin_rpt"/>
</dbReference>
<dbReference type="PRINTS" id="PR00723">
    <property type="entry name" value="SUBTILISIN"/>
</dbReference>
<evidence type="ECO:0000256" key="5">
    <source>
        <dbReference type="PROSITE-ProRule" id="PRU00023"/>
    </source>
</evidence>
<protein>
    <submittedName>
        <fullName evidence="9">Microbial serinease</fullName>
    </submittedName>
</protein>
<keyword evidence="10" id="KW-1185">Reference proteome</keyword>
<feature type="active site" description="Charge relay system" evidence="6">
    <location>
        <position position="699"/>
    </location>
</feature>
<keyword evidence="3 6" id="KW-0378">Hydrolase</keyword>
<feature type="region of interest" description="Disordered" evidence="7">
    <location>
        <begin position="247"/>
        <end position="362"/>
    </location>
</feature>
<evidence type="ECO:0000256" key="6">
    <source>
        <dbReference type="PROSITE-ProRule" id="PRU01240"/>
    </source>
</evidence>
<evidence type="ECO:0000313" key="9">
    <source>
        <dbReference type="EMBL" id="KAK4234501.1"/>
    </source>
</evidence>
<dbReference type="Pfam" id="PF00082">
    <property type="entry name" value="Peptidase_S8"/>
    <property type="match status" value="1"/>
</dbReference>
<dbReference type="GO" id="GO:0006508">
    <property type="term" value="P:proteolysis"/>
    <property type="evidence" value="ECO:0007669"/>
    <property type="project" value="UniProtKB-KW"/>
</dbReference>
<dbReference type="SMART" id="SM00248">
    <property type="entry name" value="ANK"/>
    <property type="match status" value="3"/>
</dbReference>
<dbReference type="PROSITE" id="PS50088">
    <property type="entry name" value="ANK_REPEAT"/>
    <property type="match status" value="1"/>
</dbReference>
<keyword evidence="5" id="KW-0040">ANK repeat</keyword>
<dbReference type="Pfam" id="PF00023">
    <property type="entry name" value="Ank"/>
    <property type="match status" value="1"/>
</dbReference>
<dbReference type="SUPFAM" id="SSF52743">
    <property type="entry name" value="Subtilisin-like"/>
    <property type="match status" value="1"/>
</dbReference>
<dbReference type="Gene3D" id="1.25.40.20">
    <property type="entry name" value="Ankyrin repeat-containing domain"/>
    <property type="match status" value="1"/>
</dbReference>
<dbReference type="PANTHER" id="PTHR43399">
    <property type="entry name" value="SUBTILISIN-RELATED"/>
    <property type="match status" value="1"/>
</dbReference>
<dbReference type="InterPro" id="IPR036852">
    <property type="entry name" value="Peptidase_S8/S53_dom_sf"/>
</dbReference>
<dbReference type="CDD" id="cd07491">
    <property type="entry name" value="Peptidases_S8_7"/>
    <property type="match status" value="1"/>
</dbReference>
<dbReference type="SUPFAM" id="SSF48403">
    <property type="entry name" value="Ankyrin repeat"/>
    <property type="match status" value="1"/>
</dbReference>
<dbReference type="PANTHER" id="PTHR43399:SF4">
    <property type="entry name" value="CELL WALL-ASSOCIATED PROTEASE"/>
    <property type="match status" value="1"/>
</dbReference>
<evidence type="ECO:0000256" key="2">
    <source>
        <dbReference type="ARBA" id="ARBA00022670"/>
    </source>
</evidence>
<evidence type="ECO:0000313" key="10">
    <source>
        <dbReference type="Proteomes" id="UP001303760"/>
    </source>
</evidence>
<dbReference type="InterPro" id="IPR015500">
    <property type="entry name" value="Peptidase_S8_subtilisin-rel"/>
</dbReference>
<dbReference type="AlphaFoldDB" id="A0AAN7C348"/>
<comment type="similarity">
    <text evidence="1 6">Belongs to the peptidase S8 family.</text>
</comment>
<dbReference type="PROSITE" id="PS50297">
    <property type="entry name" value="ANK_REP_REGION"/>
    <property type="match status" value="1"/>
</dbReference>
<reference evidence="9" key="2">
    <citation type="submission" date="2023-05" db="EMBL/GenBank/DDBJ databases">
        <authorList>
            <consortium name="Lawrence Berkeley National Laboratory"/>
            <person name="Steindorff A."/>
            <person name="Hensen N."/>
            <person name="Bonometti L."/>
            <person name="Westerberg I."/>
            <person name="Brannstrom I.O."/>
            <person name="Guillou S."/>
            <person name="Cros-Aarteil S."/>
            <person name="Calhoun S."/>
            <person name="Haridas S."/>
            <person name="Kuo A."/>
            <person name="Mondo S."/>
            <person name="Pangilinan J."/>
            <person name="Riley R."/>
            <person name="Labutti K."/>
            <person name="Andreopoulos B."/>
            <person name="Lipzen A."/>
            <person name="Chen C."/>
            <person name="Yanf M."/>
            <person name="Daum C."/>
            <person name="Ng V."/>
            <person name="Clum A."/>
            <person name="Ohm R."/>
            <person name="Martin F."/>
            <person name="Silar P."/>
            <person name="Natvig D."/>
            <person name="Lalanne C."/>
            <person name="Gautier V."/>
            <person name="Ament-Velasquez S.L."/>
            <person name="Kruys A."/>
            <person name="Hutchinson M.I."/>
            <person name="Powell A.J."/>
            <person name="Barry K."/>
            <person name="Miller A.N."/>
            <person name="Grigoriev I.V."/>
            <person name="Debuchy R."/>
            <person name="Gladieux P."/>
            <person name="Thoren M.H."/>
            <person name="Johannesson H."/>
        </authorList>
    </citation>
    <scope>NUCLEOTIDE SEQUENCE</scope>
    <source>
        <strain evidence="9">CBS 532.94</strain>
    </source>
</reference>
<dbReference type="InterPro" id="IPR051048">
    <property type="entry name" value="Peptidase_S8/S53_subtilisin"/>
</dbReference>
<feature type="active site" description="Charge relay system" evidence="6">
    <location>
        <position position="736"/>
    </location>
</feature>
<keyword evidence="4 6" id="KW-0720">Serine protease</keyword>
<dbReference type="PROSITE" id="PS00136">
    <property type="entry name" value="SUBTILASE_ASP"/>
    <property type="match status" value="1"/>
</dbReference>
<dbReference type="PROSITE" id="PS51892">
    <property type="entry name" value="SUBTILASE"/>
    <property type="match status" value="1"/>
</dbReference>
<reference evidence="9" key="1">
    <citation type="journal article" date="2023" name="Mol. Phylogenet. Evol.">
        <title>Genome-scale phylogeny and comparative genomics of the fungal order Sordariales.</title>
        <authorList>
            <person name="Hensen N."/>
            <person name="Bonometti L."/>
            <person name="Westerberg I."/>
            <person name="Brannstrom I.O."/>
            <person name="Guillou S."/>
            <person name="Cros-Aarteil S."/>
            <person name="Calhoun S."/>
            <person name="Haridas S."/>
            <person name="Kuo A."/>
            <person name="Mondo S."/>
            <person name="Pangilinan J."/>
            <person name="Riley R."/>
            <person name="LaButti K."/>
            <person name="Andreopoulos B."/>
            <person name="Lipzen A."/>
            <person name="Chen C."/>
            <person name="Yan M."/>
            <person name="Daum C."/>
            <person name="Ng V."/>
            <person name="Clum A."/>
            <person name="Steindorff A."/>
            <person name="Ohm R.A."/>
            <person name="Martin F."/>
            <person name="Silar P."/>
            <person name="Natvig D.O."/>
            <person name="Lalanne C."/>
            <person name="Gautier V."/>
            <person name="Ament-Velasquez S.L."/>
            <person name="Kruys A."/>
            <person name="Hutchinson M.I."/>
            <person name="Powell A.J."/>
            <person name="Barry K."/>
            <person name="Miller A.N."/>
            <person name="Grigoriev I.V."/>
            <person name="Debuchy R."/>
            <person name="Gladieux P."/>
            <person name="Hiltunen Thoren M."/>
            <person name="Johannesson H."/>
        </authorList>
    </citation>
    <scope>NUCLEOTIDE SEQUENCE</scope>
    <source>
        <strain evidence="9">CBS 532.94</strain>
    </source>
</reference>
<evidence type="ECO:0000256" key="3">
    <source>
        <dbReference type="ARBA" id="ARBA00022801"/>
    </source>
</evidence>
<evidence type="ECO:0000256" key="1">
    <source>
        <dbReference type="ARBA" id="ARBA00011073"/>
    </source>
</evidence>
<dbReference type="InterPro" id="IPR000209">
    <property type="entry name" value="Peptidase_S8/S53_dom"/>
</dbReference>
<feature type="region of interest" description="Disordered" evidence="7">
    <location>
        <begin position="1"/>
        <end position="20"/>
    </location>
</feature>
<evidence type="ECO:0000259" key="8">
    <source>
        <dbReference type="Pfam" id="PF00082"/>
    </source>
</evidence>
<keyword evidence="2 6" id="KW-0645">Protease</keyword>
<dbReference type="InterPro" id="IPR036770">
    <property type="entry name" value="Ankyrin_rpt-contain_sf"/>
</dbReference>
<accession>A0AAN7C348</accession>
<name>A0AAN7C348_9PEZI</name>
<dbReference type="InterPro" id="IPR023827">
    <property type="entry name" value="Peptidase_S8_Asp-AS"/>
</dbReference>
<dbReference type="Proteomes" id="UP001303760">
    <property type="component" value="Unassembled WGS sequence"/>
</dbReference>
<comment type="caution">
    <text evidence="9">The sequence shown here is derived from an EMBL/GenBank/DDBJ whole genome shotgun (WGS) entry which is preliminary data.</text>
</comment>
<feature type="repeat" description="ANK" evidence="5">
    <location>
        <begin position="185"/>
        <end position="214"/>
    </location>
</feature>
<feature type="domain" description="Peptidase S8/S53" evidence="8">
    <location>
        <begin position="693"/>
        <end position="914"/>
    </location>
</feature>
<dbReference type="EMBL" id="MU860361">
    <property type="protein sequence ID" value="KAK4234501.1"/>
    <property type="molecule type" value="Genomic_DNA"/>
</dbReference>
<sequence>MASPRPQQWGDDSDESATESDFVKRAFDEILKRLERSEFSLDDAGAKVFRKDYSSVLRRKVEEDDRNLLHTLAAAPIHKDSHKWLMQLLIKEQPQLLRERDGHKKTPLYIAITRKKKATAVVKTIWEMLQLDEIGEDDFDELLAMRFEDDQNCIHAAILKGLHPGAIISLVEASSERTLCAQDTKGRTPLHLAVDYSRCTAEQLEIVKTLISKGDKALDKFTAEPDCYSVFEYHNYSRLLARGTGTRVDNRPARQPFDAISDNPKVSRGNEAVQAHRHGDRPAKSDSAKGASGLTNGERITFSKDEAVHAPKGQESGSKTLAVGHSVADRPNAKTISVSASRPSGGVSGQQTPMTPTDPVPGILRKLTGAVNPLKEAREKDNRTVTPEAADAIRDLLRLHYLWTTFSIRNHDNAVRFLFGTSTDLQIFFDFSKRPDAIQGSEFLESFEHIKFYDILQYVSFNPVYLLPAPQARENSRFAHLLSDAKPRRGRSEMEFLSKWLSGKGVKQILKVIVIDDPERPHSDESIEKSLKDFNVEILDWRKVDLCPELIKRTCKNVTRLYLQWSGNNTALRAWSEPDGLPMLANLKFVHLNVGQGLESQAKVDADIEAFERRLREKRKDIQVYANSDGDSRFERLVTPSEQRAALIDTTGHDLQSHRWLKCMNAFADMIQNVPEPQISDSDSELKELKDPIIVGLIDDGVNNCHPALRSKIHGGVSFHRGDNMPVPYYVTSTGHGTVMASMICRVCPTAKLQVLKLDTYQSEDGIAQITAKSAAQAVEAAVARKVHIISMSWTIQETVENSEDIRRLEKALRKAYDNKILLFCSASDRGAHPDLDYPARFNVKNVFRIGAATADGRVWPMAGDPANMDFILPGHNVFDRKGTYSNLLDDFHPRTGSSVATALAAGLAALILHCARLAAVHTKNEGWAESAARGGVSIEAYQNLRSHEVMRAALKGIGTSEEGQHKFIEVWNRFDSATDKLKKLAAPGDRLEYLAAHLGPALVPVVNP</sequence>